<sequence length="159" mass="17787">MEKREGKYDGCHESVGRREKVEIESWLANRESSPTSEVVSQISGFVGGAVVVFPVGDKALDFQEEAPNTRELLRINAANGKHVRDSFLRKRAFLERRFAGLTRVELQCSEEESLNLSNSTWGYQLSSREEMVGVCDIVTADQKAKDIIALGCTISFRTN</sequence>
<dbReference type="AlphaFoldDB" id="A0AAN9FLI5"/>
<organism evidence="1 2">
    <name type="scientific">Crotalaria pallida</name>
    <name type="common">Smooth rattlebox</name>
    <name type="synonym">Crotalaria striata</name>
    <dbReference type="NCBI Taxonomy" id="3830"/>
    <lineage>
        <taxon>Eukaryota</taxon>
        <taxon>Viridiplantae</taxon>
        <taxon>Streptophyta</taxon>
        <taxon>Embryophyta</taxon>
        <taxon>Tracheophyta</taxon>
        <taxon>Spermatophyta</taxon>
        <taxon>Magnoliopsida</taxon>
        <taxon>eudicotyledons</taxon>
        <taxon>Gunneridae</taxon>
        <taxon>Pentapetalae</taxon>
        <taxon>rosids</taxon>
        <taxon>fabids</taxon>
        <taxon>Fabales</taxon>
        <taxon>Fabaceae</taxon>
        <taxon>Papilionoideae</taxon>
        <taxon>50 kb inversion clade</taxon>
        <taxon>genistoids sensu lato</taxon>
        <taxon>core genistoids</taxon>
        <taxon>Crotalarieae</taxon>
        <taxon>Crotalaria</taxon>
    </lineage>
</organism>
<keyword evidence="2" id="KW-1185">Reference proteome</keyword>
<name>A0AAN9FLI5_CROPI</name>
<evidence type="ECO:0000313" key="1">
    <source>
        <dbReference type="EMBL" id="KAK7274218.1"/>
    </source>
</evidence>
<reference evidence="1 2" key="1">
    <citation type="submission" date="2024-01" db="EMBL/GenBank/DDBJ databases">
        <title>The genomes of 5 underutilized Papilionoideae crops provide insights into root nodulation and disease resistanc.</title>
        <authorList>
            <person name="Yuan L."/>
        </authorList>
    </citation>
    <scope>NUCLEOTIDE SEQUENCE [LARGE SCALE GENOMIC DNA]</scope>
    <source>
        <strain evidence="1">ZHUSHIDOU_FW_LH</strain>
        <tissue evidence="1">Leaf</tissue>
    </source>
</reference>
<evidence type="ECO:0000313" key="2">
    <source>
        <dbReference type="Proteomes" id="UP001372338"/>
    </source>
</evidence>
<accession>A0AAN9FLI5</accession>
<dbReference type="Proteomes" id="UP001372338">
    <property type="component" value="Unassembled WGS sequence"/>
</dbReference>
<comment type="caution">
    <text evidence="1">The sequence shown here is derived from an EMBL/GenBank/DDBJ whole genome shotgun (WGS) entry which is preliminary data.</text>
</comment>
<protein>
    <submittedName>
        <fullName evidence="1">Uncharacterized protein</fullName>
    </submittedName>
</protein>
<dbReference type="EMBL" id="JAYWIO010000003">
    <property type="protein sequence ID" value="KAK7274218.1"/>
    <property type="molecule type" value="Genomic_DNA"/>
</dbReference>
<proteinExistence type="predicted"/>
<gene>
    <name evidence="1" type="ORF">RIF29_15299</name>
</gene>